<feature type="transmembrane region" description="Helical" evidence="6">
    <location>
        <begin position="451"/>
        <end position="471"/>
    </location>
</feature>
<dbReference type="Gene3D" id="1.25.40.10">
    <property type="entry name" value="Tetratricopeptide repeat domain"/>
    <property type="match status" value="2"/>
</dbReference>
<evidence type="ECO:0000259" key="7">
    <source>
        <dbReference type="Pfam" id="PF04932"/>
    </source>
</evidence>
<dbReference type="InterPro" id="IPR007016">
    <property type="entry name" value="O-antigen_ligase-rel_domated"/>
</dbReference>
<sequence length="746" mass="85402">MYIIIQDMSQQKLAKYLSYALKTLLYLILLTPILISAKYLFPFITTKTMYFRLMIELALVLYTVLALMSDDYKPKMTKLSWSIVIFGFVILLTGITGVDFYRTFWGTIERGEGFITISHLIIYFLLLTWVFKSKKDWFNYLSVLIGVGVLVDFYAILQRANVENFFLFGRIIHPGEGRLSSTLGNAAFLGAFTLAQFFLSVLLFFKRDHWAWKMTFALTALLNILILFQTQTRGAGIALAIVLILISLFYGLKSSEKNKKITALTLFIFLIIAGLFIWLNKNSSFVQNNNMLRRLVSISKTDITTESRLAAWQTSWNGWKDRFIFGYGWENYNIAFNKYFPAIIYKDAGSQLWFDRAHNTIFDVAVATGLIGLINYLTIFGLALYYLFKNIKNDFDFSVILIAFLTAHFIQNIFVFDVLASYIILFTIFALISFTSKTADEKKSPANSKKNFNILILTAIILVVSFVSYILNFKPLSANKLGLKAMSMVNVNENETVQTFVKAINLNTYQTMELRQKLADNVLVSNRPKNGLTQFDVYNNYKTAINEIKKNINDHPNDVQNYLYLTALLNQAGGYDAKNYDEIIQWSEKALILSPTRPQIYFEMGQAKITQNKFAEGIGYFKKALTLNPDAQESHWNLFAAYVLTNNTKLAEEEYDWLNTNGFDFNVAQNLNRLYNIYLLANKKDKLVEVMEKMVTLDPSASNYAKLAAVYKEAGQISKARTAVLKAVELDPSLKTEAEKFLELLK</sequence>
<dbReference type="InterPro" id="IPR051533">
    <property type="entry name" value="WaaL-like"/>
</dbReference>
<dbReference type="InterPro" id="IPR011990">
    <property type="entry name" value="TPR-like_helical_dom_sf"/>
</dbReference>
<evidence type="ECO:0000256" key="2">
    <source>
        <dbReference type="ARBA" id="ARBA00022692"/>
    </source>
</evidence>
<reference evidence="9" key="1">
    <citation type="submission" date="2017-09" db="EMBL/GenBank/DDBJ databases">
        <title>Depth-based differentiation of microbial function through sediment-hosted aquifers and enrichment of novel symbionts in the deep terrestrial subsurface.</title>
        <authorList>
            <person name="Probst A.J."/>
            <person name="Ladd B."/>
            <person name="Jarett J.K."/>
            <person name="Geller-Mcgrath D.E."/>
            <person name="Sieber C.M.K."/>
            <person name="Emerson J.B."/>
            <person name="Anantharaman K."/>
            <person name="Thomas B.C."/>
            <person name="Malmstrom R."/>
            <person name="Stieglmeier M."/>
            <person name="Klingl A."/>
            <person name="Woyke T."/>
            <person name="Ryan C.M."/>
            <person name="Banfield J.F."/>
        </authorList>
    </citation>
    <scope>NUCLEOTIDE SEQUENCE [LARGE SCALE GENOMIC DNA]</scope>
</reference>
<feature type="transmembrane region" description="Helical" evidence="6">
    <location>
        <begin position="79"/>
        <end position="101"/>
    </location>
</feature>
<dbReference type="PANTHER" id="PTHR37422:SF13">
    <property type="entry name" value="LIPOPOLYSACCHARIDE BIOSYNTHESIS PROTEIN PA4999-RELATED"/>
    <property type="match status" value="1"/>
</dbReference>
<dbReference type="AlphaFoldDB" id="A0A2M6WAU5"/>
<organism evidence="8 9">
    <name type="scientific">Candidatus Kuenenbacteria bacterium CG10_big_fil_rev_8_21_14_0_10_36_11</name>
    <dbReference type="NCBI Taxonomy" id="1974618"/>
    <lineage>
        <taxon>Bacteria</taxon>
        <taxon>Candidatus Kueneniibacteriota</taxon>
    </lineage>
</organism>
<comment type="subcellular location">
    <subcellularLocation>
        <location evidence="1">Membrane</location>
        <topology evidence="1">Multi-pass membrane protein</topology>
    </subcellularLocation>
</comment>
<proteinExistence type="predicted"/>
<keyword evidence="5" id="KW-0802">TPR repeat</keyword>
<feature type="transmembrane region" description="Helical" evidence="6">
    <location>
        <begin position="420"/>
        <end position="439"/>
    </location>
</feature>
<feature type="repeat" description="TPR" evidence="5">
    <location>
        <begin position="598"/>
        <end position="631"/>
    </location>
</feature>
<dbReference type="PANTHER" id="PTHR37422">
    <property type="entry name" value="TEICHURONIC ACID BIOSYNTHESIS PROTEIN TUAE"/>
    <property type="match status" value="1"/>
</dbReference>
<feature type="repeat" description="TPR" evidence="5">
    <location>
        <begin position="701"/>
        <end position="734"/>
    </location>
</feature>
<dbReference type="SUPFAM" id="SSF48452">
    <property type="entry name" value="TPR-like"/>
    <property type="match status" value="1"/>
</dbReference>
<dbReference type="Pfam" id="PF13181">
    <property type="entry name" value="TPR_8"/>
    <property type="match status" value="2"/>
</dbReference>
<feature type="transmembrane region" description="Helical" evidence="6">
    <location>
        <begin position="364"/>
        <end position="388"/>
    </location>
</feature>
<feature type="transmembrane region" description="Helical" evidence="6">
    <location>
        <begin position="261"/>
        <end position="279"/>
    </location>
</feature>
<dbReference type="Proteomes" id="UP000231464">
    <property type="component" value="Unassembled WGS sequence"/>
</dbReference>
<accession>A0A2M6WAU5</accession>
<gene>
    <name evidence="8" type="ORF">COU23_01275</name>
</gene>
<keyword evidence="2 6" id="KW-0812">Transmembrane</keyword>
<feature type="transmembrane region" description="Helical" evidence="6">
    <location>
        <begin position="234"/>
        <end position="252"/>
    </location>
</feature>
<evidence type="ECO:0000256" key="4">
    <source>
        <dbReference type="ARBA" id="ARBA00023136"/>
    </source>
</evidence>
<keyword evidence="4 6" id="KW-0472">Membrane</keyword>
<name>A0A2M6WAU5_9BACT</name>
<evidence type="ECO:0000313" key="9">
    <source>
        <dbReference type="Proteomes" id="UP000231464"/>
    </source>
</evidence>
<evidence type="ECO:0000256" key="1">
    <source>
        <dbReference type="ARBA" id="ARBA00004141"/>
    </source>
</evidence>
<dbReference type="EMBL" id="PFBP01000020">
    <property type="protein sequence ID" value="PIT89920.1"/>
    <property type="molecule type" value="Genomic_DNA"/>
</dbReference>
<feature type="domain" description="O-antigen ligase-related" evidence="7">
    <location>
        <begin position="219"/>
        <end position="376"/>
    </location>
</feature>
<comment type="caution">
    <text evidence="8">The sequence shown here is derived from an EMBL/GenBank/DDBJ whole genome shotgun (WGS) entry which is preliminary data.</text>
</comment>
<dbReference type="Pfam" id="PF04932">
    <property type="entry name" value="Wzy_C"/>
    <property type="match status" value="1"/>
</dbReference>
<keyword evidence="3 6" id="KW-1133">Transmembrane helix</keyword>
<dbReference type="GO" id="GO:0016020">
    <property type="term" value="C:membrane"/>
    <property type="evidence" value="ECO:0007669"/>
    <property type="project" value="UniProtKB-SubCell"/>
</dbReference>
<evidence type="ECO:0000313" key="8">
    <source>
        <dbReference type="EMBL" id="PIT89920.1"/>
    </source>
</evidence>
<evidence type="ECO:0000256" key="5">
    <source>
        <dbReference type="PROSITE-ProRule" id="PRU00339"/>
    </source>
</evidence>
<dbReference type="PROSITE" id="PS50005">
    <property type="entry name" value="TPR"/>
    <property type="match status" value="2"/>
</dbReference>
<evidence type="ECO:0000256" key="3">
    <source>
        <dbReference type="ARBA" id="ARBA00022989"/>
    </source>
</evidence>
<dbReference type="SMART" id="SM00028">
    <property type="entry name" value="TPR"/>
    <property type="match status" value="2"/>
</dbReference>
<dbReference type="InterPro" id="IPR019734">
    <property type="entry name" value="TPR_rpt"/>
</dbReference>
<feature type="transmembrane region" description="Helical" evidence="6">
    <location>
        <begin position="138"/>
        <end position="157"/>
    </location>
</feature>
<evidence type="ECO:0000256" key="6">
    <source>
        <dbReference type="SAM" id="Phobius"/>
    </source>
</evidence>
<feature type="transmembrane region" description="Helical" evidence="6">
    <location>
        <begin position="113"/>
        <end position="131"/>
    </location>
</feature>
<feature type="transmembrane region" description="Helical" evidence="6">
    <location>
        <begin position="49"/>
        <end position="67"/>
    </location>
</feature>
<feature type="transmembrane region" description="Helical" evidence="6">
    <location>
        <begin position="186"/>
        <end position="205"/>
    </location>
</feature>
<feature type="transmembrane region" description="Helical" evidence="6">
    <location>
        <begin position="16"/>
        <end position="37"/>
    </location>
</feature>
<protein>
    <recommendedName>
        <fullName evidence="7">O-antigen ligase-related domain-containing protein</fullName>
    </recommendedName>
</protein>